<evidence type="ECO:0000256" key="2">
    <source>
        <dbReference type="ARBA" id="ARBA00022679"/>
    </source>
</evidence>
<dbReference type="KEGG" id="peg:E5R92_01885"/>
<dbReference type="GO" id="GO:0005829">
    <property type="term" value="C:cytosol"/>
    <property type="evidence" value="ECO:0007669"/>
    <property type="project" value="TreeGrafter"/>
</dbReference>
<dbReference type="GO" id="GO:0009244">
    <property type="term" value="P:lipopolysaccharide core region biosynthetic process"/>
    <property type="evidence" value="ECO:0007669"/>
    <property type="project" value="TreeGrafter"/>
</dbReference>
<keyword evidence="2 3" id="KW-0808">Transferase</keyword>
<accession>A0A6H1Q2R7</accession>
<dbReference type="Proteomes" id="UP000501094">
    <property type="component" value="Chromosome"/>
</dbReference>
<proteinExistence type="predicted"/>
<evidence type="ECO:0000256" key="1">
    <source>
        <dbReference type="ARBA" id="ARBA00022676"/>
    </source>
</evidence>
<name>A0A6H1Q2R7_9PROT</name>
<dbReference type="RefSeq" id="WP_168606427.1">
    <property type="nucleotide sequence ID" value="NZ_CP038852.1"/>
</dbReference>
<reference evidence="3 4" key="1">
    <citation type="journal article" date="2020" name="Nat. Microbiol.">
        <title>Lysogenic host-virus interactions in SAR11 marine bacteria.</title>
        <authorList>
            <person name="Morris R.M."/>
            <person name="Cain K.R."/>
            <person name="Hvorecny K.L."/>
            <person name="Kollman J.M."/>
        </authorList>
    </citation>
    <scope>NUCLEOTIDE SEQUENCE [LARGE SCALE GENOMIC DNA]</scope>
    <source>
        <strain evidence="3 4">NP1</strain>
    </source>
</reference>
<dbReference type="Gene3D" id="3.40.50.2000">
    <property type="entry name" value="Glycogen Phosphorylase B"/>
    <property type="match status" value="2"/>
</dbReference>
<dbReference type="EMBL" id="CP038852">
    <property type="protein sequence ID" value="QIZ20535.1"/>
    <property type="molecule type" value="Genomic_DNA"/>
</dbReference>
<dbReference type="Pfam" id="PF01075">
    <property type="entry name" value="Glyco_transf_9"/>
    <property type="match status" value="1"/>
</dbReference>
<keyword evidence="4" id="KW-1185">Reference proteome</keyword>
<organism evidence="3 4">
    <name type="scientific">Candidatus Pelagibacter giovannonii</name>
    <dbReference type="NCBI Taxonomy" id="2563896"/>
    <lineage>
        <taxon>Bacteria</taxon>
        <taxon>Pseudomonadati</taxon>
        <taxon>Pseudomonadota</taxon>
        <taxon>Alphaproteobacteria</taxon>
        <taxon>Candidatus Pelagibacterales</taxon>
        <taxon>Candidatus Pelagibacteraceae</taxon>
        <taxon>Candidatus Pelagibacter</taxon>
    </lineage>
</organism>
<dbReference type="PANTHER" id="PTHR30160">
    <property type="entry name" value="TETRAACYLDISACCHARIDE 4'-KINASE-RELATED"/>
    <property type="match status" value="1"/>
</dbReference>
<keyword evidence="1" id="KW-0328">Glycosyltransferase</keyword>
<protein>
    <submittedName>
        <fullName evidence="3">Lipopolysaccharide heptosyltransferase family protein</fullName>
    </submittedName>
</protein>
<dbReference type="InterPro" id="IPR051199">
    <property type="entry name" value="LPS_LOS_Heptosyltrfase"/>
</dbReference>
<dbReference type="SUPFAM" id="SSF53756">
    <property type="entry name" value="UDP-Glycosyltransferase/glycogen phosphorylase"/>
    <property type="match status" value="1"/>
</dbReference>
<evidence type="ECO:0000313" key="4">
    <source>
        <dbReference type="Proteomes" id="UP000501094"/>
    </source>
</evidence>
<sequence>MTEKICITYSHHKLGDLIWQLPYIKAISEHHNKKIDLIVREKTQAKEILKDLNYINIIHYNNFRKKFFYWVDVFKLKKIYANEDYSHVYILDKINKPAIAATLARIKNIIGPGIKRQKRWLTNKNFLEDRDWHLSYSEQSQKLLKLNNIDVKDVYPHIEVKPSSLDKLRKNFSYNGKKIAFGVDSFEDYKIWYEENFIELANKFYDKKVFDYIYLVCGKDKQHIVKNIIAKSNRNYFIDCSNLKLIDIIGVIKDSDFFVGNNSGPLNLAAALNVKSFGLFANTPISQLKFSKVLPLVPENYLDNQFIKNREEMKKLTADKVFQDIIKYLNNHI</sequence>
<dbReference type="CDD" id="cd03789">
    <property type="entry name" value="GT9_LPS_heptosyltransferase"/>
    <property type="match status" value="1"/>
</dbReference>
<dbReference type="GO" id="GO:0008713">
    <property type="term" value="F:ADP-heptose-lipopolysaccharide heptosyltransferase activity"/>
    <property type="evidence" value="ECO:0007669"/>
    <property type="project" value="TreeGrafter"/>
</dbReference>
<gene>
    <name evidence="3" type="ORF">E5R92_01885</name>
</gene>
<dbReference type="AlphaFoldDB" id="A0A6H1Q2R7"/>
<evidence type="ECO:0000313" key="3">
    <source>
        <dbReference type="EMBL" id="QIZ20535.1"/>
    </source>
</evidence>
<dbReference type="InterPro" id="IPR002201">
    <property type="entry name" value="Glyco_trans_9"/>
</dbReference>